<feature type="domain" description="Glycosyltransferase 2-like" evidence="3">
    <location>
        <begin position="196"/>
        <end position="314"/>
    </location>
</feature>
<evidence type="ECO:0000313" key="4">
    <source>
        <dbReference type="EMBL" id="KAK6589580.1"/>
    </source>
</evidence>
<dbReference type="Gene3D" id="3.90.550.10">
    <property type="entry name" value="Spore Coat Polysaccharide Biosynthesis Protein SpsA, Chain A"/>
    <property type="match status" value="1"/>
</dbReference>
<feature type="compositionally biased region" description="Polar residues" evidence="1">
    <location>
        <begin position="97"/>
        <end position="134"/>
    </location>
</feature>
<evidence type="ECO:0000256" key="2">
    <source>
        <dbReference type="SAM" id="SignalP"/>
    </source>
</evidence>
<dbReference type="PANTHER" id="PTHR22916:SF3">
    <property type="entry name" value="UDP-GLCNAC:BETAGAL BETA-1,3-N-ACETYLGLUCOSAMINYLTRANSFERASE-LIKE PROTEIN 1"/>
    <property type="match status" value="1"/>
</dbReference>
<evidence type="ECO:0000256" key="1">
    <source>
        <dbReference type="SAM" id="MobiDB-lite"/>
    </source>
</evidence>
<dbReference type="Pfam" id="PF00535">
    <property type="entry name" value="Glycos_transf_2"/>
    <property type="match status" value="1"/>
</dbReference>
<dbReference type="InterPro" id="IPR029044">
    <property type="entry name" value="Nucleotide-diphossugar_trans"/>
</dbReference>
<dbReference type="PANTHER" id="PTHR22916">
    <property type="entry name" value="GLYCOSYLTRANSFERASE"/>
    <property type="match status" value="1"/>
</dbReference>
<proteinExistence type="predicted"/>
<evidence type="ECO:0000259" key="3">
    <source>
        <dbReference type="Pfam" id="PF00535"/>
    </source>
</evidence>
<reference evidence="4 5" key="1">
    <citation type="submission" date="2023-10" db="EMBL/GenBank/DDBJ databases">
        <title>Comparative genomics analysis reveals potential genetic determinants of host preference in Cryptosporidium xiaoi.</title>
        <authorList>
            <person name="Xiao L."/>
            <person name="Li J."/>
        </authorList>
    </citation>
    <scope>NUCLEOTIDE SEQUENCE [LARGE SCALE GENOMIC DNA]</scope>
    <source>
        <strain evidence="4 5">52996</strain>
    </source>
</reference>
<comment type="caution">
    <text evidence="4">The sequence shown here is derived from an EMBL/GenBank/DDBJ whole genome shotgun (WGS) entry which is preliminary data.</text>
</comment>
<organism evidence="4 5">
    <name type="scientific">Cryptosporidium xiaoi</name>
    <dbReference type="NCBI Taxonomy" id="659607"/>
    <lineage>
        <taxon>Eukaryota</taxon>
        <taxon>Sar</taxon>
        <taxon>Alveolata</taxon>
        <taxon>Apicomplexa</taxon>
        <taxon>Conoidasida</taxon>
        <taxon>Coccidia</taxon>
        <taxon>Eucoccidiorida</taxon>
        <taxon>Eimeriorina</taxon>
        <taxon>Cryptosporidiidae</taxon>
        <taxon>Cryptosporidium</taxon>
    </lineage>
</organism>
<keyword evidence="5" id="KW-1185">Reference proteome</keyword>
<name>A0AAV9Y1D8_9CRYT</name>
<dbReference type="SUPFAM" id="SSF53448">
    <property type="entry name" value="Nucleotide-diphospho-sugar transferases"/>
    <property type="match status" value="1"/>
</dbReference>
<feature type="chain" id="PRO_5043833063" description="Glycosyltransferase 2-like domain-containing protein" evidence="2">
    <location>
        <begin position="18"/>
        <end position="457"/>
    </location>
</feature>
<protein>
    <recommendedName>
        <fullName evidence="3">Glycosyltransferase 2-like domain-containing protein</fullName>
    </recommendedName>
</protein>
<dbReference type="InterPro" id="IPR001173">
    <property type="entry name" value="Glyco_trans_2-like"/>
</dbReference>
<dbReference type="Proteomes" id="UP001311799">
    <property type="component" value="Unassembled WGS sequence"/>
</dbReference>
<accession>A0AAV9Y1D8</accession>
<dbReference type="GO" id="GO:0016758">
    <property type="term" value="F:hexosyltransferase activity"/>
    <property type="evidence" value="ECO:0007669"/>
    <property type="project" value="UniProtKB-ARBA"/>
</dbReference>
<feature type="region of interest" description="Disordered" evidence="1">
    <location>
        <begin position="78"/>
        <end position="134"/>
    </location>
</feature>
<sequence length="457" mass="52243">MLLQLFILFQLTVTIYSQDNIKRFRSDGGLSRSSQPSPLLSVVEMLNSTLDTGGSGLGNNNSASGILGKIISPSQIFGKNKSNSDNNVDDKSNNNKTTDLSSENNINGTSLLTSDSIQRNNDNNNKAVTSQQEEITLRVEKTPQQIRKELIDGSFAELMELMEEEVRKRGDVPMDRYDPNISLVVPVAFDDLRSFPVLLSSLRLQTMRPDEIILVFDIPENDVGSRDNVLKEVEKYSKSLRNLRPFFRTPPPPPRHFPGSNRLFGASKAKNEIVMFFDSDDIIHPQRVEYVSRAFKQNPDMDAFLTEYFVEQMDTTEQALEMPRKSMQDLEKVFNLDELENSKGGLLAATYESERKEAKKAVEEYGLKCPWNPNDRRTEINWPETHGWWLYCCHNGWLTIRRSVLIEVPYPDKEWGEDSLYVFRLLMSGKNLGHSRVPLGIYVLGNTYRVRQKNKEN</sequence>
<keyword evidence="2" id="KW-0732">Signal</keyword>
<evidence type="ECO:0000313" key="5">
    <source>
        <dbReference type="Proteomes" id="UP001311799"/>
    </source>
</evidence>
<dbReference type="EMBL" id="JAWDEY010000012">
    <property type="protein sequence ID" value="KAK6589580.1"/>
    <property type="molecule type" value="Genomic_DNA"/>
</dbReference>
<dbReference type="AlphaFoldDB" id="A0AAV9Y1D8"/>
<feature type="signal peptide" evidence="2">
    <location>
        <begin position="1"/>
        <end position="17"/>
    </location>
</feature>
<gene>
    <name evidence="4" type="ORF">RS030_203134</name>
</gene>
<dbReference type="CDD" id="cd00761">
    <property type="entry name" value="Glyco_tranf_GTA_type"/>
    <property type="match status" value="1"/>
</dbReference>